<dbReference type="Pfam" id="PF00027">
    <property type="entry name" value="cNMP_binding"/>
    <property type="match status" value="4"/>
</dbReference>
<feature type="domain" description="Cyclic nucleotide-binding" evidence="4">
    <location>
        <begin position="1209"/>
        <end position="1314"/>
    </location>
</feature>
<feature type="region of interest" description="Disordered" evidence="2">
    <location>
        <begin position="87"/>
        <end position="189"/>
    </location>
</feature>
<feature type="transmembrane region" description="Helical" evidence="3">
    <location>
        <begin position="337"/>
        <end position="355"/>
    </location>
</feature>
<keyword evidence="1" id="KW-0406">Ion transport</keyword>
<evidence type="ECO:0000313" key="5">
    <source>
        <dbReference type="EMBL" id="KAL1511127.1"/>
    </source>
</evidence>
<dbReference type="InterPro" id="IPR018490">
    <property type="entry name" value="cNMP-bd_dom_sf"/>
</dbReference>
<feature type="compositionally biased region" description="Basic and acidic residues" evidence="2">
    <location>
        <begin position="91"/>
        <end position="101"/>
    </location>
</feature>
<keyword evidence="6" id="KW-1185">Reference proteome</keyword>
<dbReference type="GO" id="GO:0005221">
    <property type="term" value="F:intracellularly cyclic nucleotide-activated monoatomic cation channel activity"/>
    <property type="evidence" value="ECO:0007669"/>
    <property type="project" value="InterPro"/>
</dbReference>
<feature type="transmembrane region" description="Helical" evidence="3">
    <location>
        <begin position="293"/>
        <end position="317"/>
    </location>
</feature>
<evidence type="ECO:0000256" key="1">
    <source>
        <dbReference type="ARBA" id="ARBA00023286"/>
    </source>
</evidence>
<feature type="transmembrane region" description="Helical" evidence="3">
    <location>
        <begin position="393"/>
        <end position="418"/>
    </location>
</feature>
<name>A0AB34J106_PRYPA</name>
<feature type="domain" description="Cyclic nucleotide-binding" evidence="4">
    <location>
        <begin position="1121"/>
        <end position="1176"/>
    </location>
</feature>
<gene>
    <name evidence="5" type="ORF">AB1Y20_005947</name>
</gene>
<dbReference type="SUPFAM" id="SSF81324">
    <property type="entry name" value="Voltage-gated potassium channels"/>
    <property type="match status" value="1"/>
</dbReference>
<accession>A0AB34J106</accession>
<feature type="region of interest" description="Disordered" evidence="2">
    <location>
        <begin position="971"/>
        <end position="1009"/>
    </location>
</feature>
<dbReference type="PANTHER" id="PTHR45638:SF11">
    <property type="entry name" value="CYCLIC NUCLEOTIDE-GATED CATION CHANNEL SUBUNIT A"/>
    <property type="match status" value="1"/>
</dbReference>
<dbReference type="SMART" id="SM00100">
    <property type="entry name" value="cNMP"/>
    <property type="match status" value="6"/>
</dbReference>
<dbReference type="PANTHER" id="PTHR45638">
    <property type="entry name" value="CYCLIC NUCLEOTIDE-GATED CATION CHANNEL SUBUNIT A"/>
    <property type="match status" value="1"/>
</dbReference>
<dbReference type="Gene3D" id="2.60.120.10">
    <property type="entry name" value="Jelly Rolls"/>
    <property type="match status" value="6"/>
</dbReference>
<evidence type="ECO:0000256" key="3">
    <source>
        <dbReference type="SAM" id="Phobius"/>
    </source>
</evidence>
<keyword evidence="1" id="KW-1071">Ligand-gated ion channel</keyword>
<keyword evidence="3" id="KW-1133">Transmembrane helix</keyword>
<feature type="domain" description="Cyclic nucleotide-binding" evidence="4">
    <location>
        <begin position="609"/>
        <end position="719"/>
    </location>
</feature>
<feature type="compositionally biased region" description="Low complexity" evidence="2">
    <location>
        <begin position="173"/>
        <end position="188"/>
    </location>
</feature>
<dbReference type="InterPro" id="IPR050866">
    <property type="entry name" value="CNG_cation_channel"/>
</dbReference>
<sequence>MPRRQATETLIERAGSRDACAIVQVLDKPLFWKSNYNNLGPRFRHSLIFHLCFLNAATTRARVHFGGATRLSCRSSLLFRRVHPDPLVPADSDKESSEKYRLAPTMPSARVRPPSPTQNNDHPAFTKEKMGASTATHSSRPAISATAPPPPQKACGVRRRSAPIRMPSLGPLRSRQATRASRSSRYSTFGQRASLQRALETQQHEQMVNALMIRMPIRRVANPINVTGASGLSLQDATTRRRSVVELCWEKFYLPPGSMPRRLIDALVLSCLLISLLVTPFRVGFKDHEWDGFASVLLYIVRVVFAVDLACGFFTGYRTPRGDEYESSHSKMAMHHLFSWLLPDLLAAFPLNLVSSLPRRWADLLLCLKVIKLNYLVRVLGTKRYLLSKEVRAFFGIIQLSLSVLLFAHWAACFFWHIELKELERSQLDSQSANFARYELASAVGVNFWMYDVNYNILTWLHINRFVDEYNNLMVDSPYLVATAASWNLLVGNTNNPMQTETERVYAAAVMLLGTVLTAYMVAQISVLMTVLNGSGREFSQKIDMITMKMNKMNLPSQLVTRVQQYYSYLWNEHGTFDLRNKFGSDLSPSLTSEIDIFVHQDLIRNVGFLQACSSSIIQLVVQRLEPQTFLAGDFILHKHSPFLAMYIIERGQCSMLSPALETNSRIQGSLTCVKKLRKHDLFGESCMLFDEQQKSEHHILADTEIDAQMLTRPAFDAINREHPELLIAMLRTIGREEQQRLEDISIREGPNGREDPSTNFTSVRMQLAVHTEFPADLIEAIVEKVELEMYDAGQTVLEMRQSPVGLFFIREGQLQVSVPSLKNPTARSRKKSAALRAMSEDNVRLLAPGHFFGELSLLHRRPVSANVRALSTCALYVLRKQEFELLKVAFPSLPLLLEQAVEARRYEQVSPFMEPPRFLDGLSADMTKRIVQKLTLRSLAAGEVLITQTEPLDALSFVVQGELEAIELPEQPEWRAEVREEELSPSPPRHGANTPNLRRQSAGARRSSCLSRSGNALELSHARGSFRCLVAGGGILGRRASASSEETRRPRAMNDSPLLSALRRRGSSDMRPPATRERRVRTSIDVAIDREHGHHSNKGETVHDVPAEVLLPLEERRELILERLDSHGTVVTYLEEGDVFGEQGLLDADSSARATLVAREPTQVYQLSRDDFMSISATLGNELRQRLISHSRDSKYDICEFLATKSLLMQGAPVQLINAACRKIKIVTHAPEDTIVTAGSPSQGVFFVVDGECNCLVKASDGNKTIVKVVKPGDCFGELSLVDPNAPKPTFTDVIAATNTRLFQLAPSDFTELTKSHLHLRQALSARVPAYDMFNFFFNLPLFNGITHEAMGRLMSMLETRSVMAGLVVQREDELCDQMCFLASGRIIASTKSPKTSVIKESGHYFGEEIIYGARTKTEVQTATDCTLYVLNAEQVEEIVALFPSIVTMAKGGDQLQRLELDTAEVHSAANGTDSTEWKCDSTALVDQRLALVQLSLSQMARELNGKVDSIASRVEQLEDGLVQKLDALLAKVHMDVNGRGVSSVQRSYKDL</sequence>
<evidence type="ECO:0000313" key="6">
    <source>
        <dbReference type="Proteomes" id="UP001515480"/>
    </source>
</evidence>
<keyword evidence="3" id="KW-0472">Membrane</keyword>
<keyword evidence="1" id="KW-0407">Ion channel</keyword>
<proteinExistence type="predicted"/>
<keyword evidence="3" id="KW-0812">Transmembrane</keyword>
<keyword evidence="1" id="KW-0813">Transport</keyword>
<feature type="domain" description="Cyclic nucleotide-binding" evidence="4">
    <location>
        <begin position="770"/>
        <end position="887"/>
    </location>
</feature>
<feature type="domain" description="Cyclic nucleotide-binding" evidence="4">
    <location>
        <begin position="1343"/>
        <end position="1441"/>
    </location>
</feature>
<organism evidence="5 6">
    <name type="scientific">Prymnesium parvum</name>
    <name type="common">Toxic golden alga</name>
    <dbReference type="NCBI Taxonomy" id="97485"/>
    <lineage>
        <taxon>Eukaryota</taxon>
        <taxon>Haptista</taxon>
        <taxon>Haptophyta</taxon>
        <taxon>Prymnesiophyceae</taxon>
        <taxon>Prymnesiales</taxon>
        <taxon>Prymnesiaceae</taxon>
        <taxon>Prymnesium</taxon>
    </lineage>
</organism>
<comment type="caution">
    <text evidence="5">The sequence shown here is derived from an EMBL/GenBank/DDBJ whole genome shotgun (WGS) entry which is preliminary data.</text>
</comment>
<dbReference type="EMBL" id="JBGBPQ010000014">
    <property type="protein sequence ID" value="KAL1511127.1"/>
    <property type="molecule type" value="Genomic_DNA"/>
</dbReference>
<dbReference type="Proteomes" id="UP001515480">
    <property type="component" value="Unassembled WGS sequence"/>
</dbReference>
<dbReference type="Gene3D" id="1.10.287.70">
    <property type="match status" value="1"/>
</dbReference>
<feature type="transmembrane region" description="Helical" evidence="3">
    <location>
        <begin position="263"/>
        <end position="281"/>
    </location>
</feature>
<dbReference type="InterPro" id="IPR014710">
    <property type="entry name" value="RmlC-like_jellyroll"/>
</dbReference>
<dbReference type="Gene3D" id="1.10.287.630">
    <property type="entry name" value="Helix hairpin bin"/>
    <property type="match status" value="1"/>
</dbReference>
<evidence type="ECO:0000256" key="2">
    <source>
        <dbReference type="SAM" id="MobiDB-lite"/>
    </source>
</evidence>
<reference evidence="5 6" key="1">
    <citation type="journal article" date="2024" name="Science">
        <title>Giant polyketide synthase enzymes in the biosynthesis of giant marine polyether toxins.</title>
        <authorList>
            <person name="Fallon T.R."/>
            <person name="Shende V.V."/>
            <person name="Wierzbicki I.H."/>
            <person name="Pendleton A.L."/>
            <person name="Watervoot N.F."/>
            <person name="Auber R.P."/>
            <person name="Gonzalez D.J."/>
            <person name="Wisecaver J.H."/>
            <person name="Moore B.S."/>
        </authorList>
    </citation>
    <scope>NUCLEOTIDE SEQUENCE [LARGE SCALE GENOMIC DNA]</scope>
    <source>
        <strain evidence="5 6">12B1</strain>
    </source>
</reference>
<feature type="compositionally biased region" description="Basic and acidic residues" evidence="2">
    <location>
        <begin position="973"/>
        <end position="983"/>
    </location>
</feature>
<dbReference type="GO" id="GO:0044877">
    <property type="term" value="F:protein-containing complex binding"/>
    <property type="evidence" value="ECO:0007669"/>
    <property type="project" value="TreeGrafter"/>
</dbReference>
<dbReference type="SUPFAM" id="SSF51206">
    <property type="entry name" value="cAMP-binding domain-like"/>
    <property type="match status" value="5"/>
</dbReference>
<protein>
    <recommendedName>
        <fullName evidence="4">Cyclic nucleotide-binding domain-containing protein</fullName>
    </recommendedName>
</protein>
<dbReference type="InterPro" id="IPR000595">
    <property type="entry name" value="cNMP-bd_dom"/>
</dbReference>
<dbReference type="CDD" id="cd00038">
    <property type="entry name" value="CAP_ED"/>
    <property type="match status" value="4"/>
</dbReference>
<evidence type="ECO:0000259" key="4">
    <source>
        <dbReference type="PROSITE" id="PS50042"/>
    </source>
</evidence>
<dbReference type="PROSITE" id="PS50042">
    <property type="entry name" value="CNMP_BINDING_3"/>
    <property type="match status" value="6"/>
</dbReference>
<feature type="transmembrane region" description="Helical" evidence="3">
    <location>
        <begin position="505"/>
        <end position="532"/>
    </location>
</feature>
<feature type="domain" description="Cyclic nucleotide-binding" evidence="4">
    <location>
        <begin position="919"/>
        <end position="965"/>
    </location>
</feature>